<proteinExistence type="predicted"/>
<dbReference type="OrthoDB" id="5773092at2"/>
<protein>
    <submittedName>
        <fullName evidence="2">Uncharacterized protein</fullName>
    </submittedName>
</protein>
<sequence>MKAINIAAIALIVAGGLGLAYGSFSFTKETQEARIGPLAVTVQERETVNIPQWAGIAAIVAGALLLMVSKPR</sequence>
<dbReference type="RefSeq" id="WP_014778941.1">
    <property type="nucleotide sequence ID" value="NC_018012.1"/>
</dbReference>
<keyword evidence="1" id="KW-0812">Transmembrane</keyword>
<evidence type="ECO:0000256" key="1">
    <source>
        <dbReference type="SAM" id="Phobius"/>
    </source>
</evidence>
<feature type="transmembrane region" description="Helical" evidence="1">
    <location>
        <begin position="50"/>
        <end position="68"/>
    </location>
</feature>
<dbReference type="EMBL" id="CP003154">
    <property type="protein sequence ID" value="AFL74498.1"/>
    <property type="molecule type" value="Genomic_DNA"/>
</dbReference>
<reference evidence="2 3" key="1">
    <citation type="submission" date="2012-06" db="EMBL/GenBank/DDBJ databases">
        <title>Complete sequence of Thiocystis violascens DSM 198.</title>
        <authorList>
            <consortium name="US DOE Joint Genome Institute"/>
            <person name="Lucas S."/>
            <person name="Han J."/>
            <person name="Lapidus A."/>
            <person name="Cheng J.-F."/>
            <person name="Goodwin L."/>
            <person name="Pitluck S."/>
            <person name="Peters L."/>
            <person name="Ovchinnikova G."/>
            <person name="Teshima H."/>
            <person name="Detter J.C."/>
            <person name="Han C."/>
            <person name="Tapia R."/>
            <person name="Land M."/>
            <person name="Hauser L."/>
            <person name="Kyrpides N."/>
            <person name="Ivanova N."/>
            <person name="Pagani I."/>
            <person name="Vogl K."/>
            <person name="Liu Z."/>
            <person name="Frigaard N.-U."/>
            <person name="Bryant D."/>
            <person name="Woyke T."/>
        </authorList>
    </citation>
    <scope>NUCLEOTIDE SEQUENCE [LARGE SCALE GENOMIC DNA]</scope>
    <source>
        <strain evidence="3">ATCC 17096 / DSM 198 / 6111</strain>
    </source>
</reference>
<dbReference type="eggNOG" id="ENOG5032YXC">
    <property type="taxonomic scope" value="Bacteria"/>
</dbReference>
<name>I3YBY0_THIV6</name>
<keyword evidence="1" id="KW-0472">Membrane</keyword>
<organism evidence="2 3">
    <name type="scientific">Thiocystis violascens (strain ATCC 17096 / DSM 198 / 6111)</name>
    <name type="common">Chromatium violascens</name>
    <dbReference type="NCBI Taxonomy" id="765911"/>
    <lineage>
        <taxon>Bacteria</taxon>
        <taxon>Pseudomonadati</taxon>
        <taxon>Pseudomonadota</taxon>
        <taxon>Gammaproteobacteria</taxon>
        <taxon>Chromatiales</taxon>
        <taxon>Chromatiaceae</taxon>
        <taxon>Thiocystis</taxon>
    </lineage>
</organism>
<keyword evidence="3" id="KW-1185">Reference proteome</keyword>
<dbReference type="HOGENOM" id="CLU_201154_0_0_6"/>
<dbReference type="AlphaFoldDB" id="I3YBY0"/>
<evidence type="ECO:0000313" key="3">
    <source>
        <dbReference type="Proteomes" id="UP000006062"/>
    </source>
</evidence>
<gene>
    <name evidence="2" type="ordered locus">Thivi_2563</name>
</gene>
<evidence type="ECO:0000313" key="2">
    <source>
        <dbReference type="EMBL" id="AFL74498.1"/>
    </source>
</evidence>
<dbReference type="STRING" id="765911.Thivi_2563"/>
<accession>I3YBY0</accession>
<dbReference type="Proteomes" id="UP000006062">
    <property type="component" value="Chromosome"/>
</dbReference>
<dbReference type="KEGG" id="tvi:Thivi_2563"/>
<keyword evidence="1" id="KW-1133">Transmembrane helix</keyword>